<comment type="caution">
    <text evidence="1">The sequence shown here is derived from an EMBL/GenBank/DDBJ whole genome shotgun (WGS) entry which is preliminary data.</text>
</comment>
<organism evidence="1 2">
    <name type="scientific">Oceanospirillum sediminis</name>
    <dbReference type="NCBI Taxonomy" id="2760088"/>
    <lineage>
        <taxon>Bacteria</taxon>
        <taxon>Pseudomonadati</taxon>
        <taxon>Pseudomonadota</taxon>
        <taxon>Gammaproteobacteria</taxon>
        <taxon>Oceanospirillales</taxon>
        <taxon>Oceanospirillaceae</taxon>
        <taxon>Oceanospirillum</taxon>
    </lineage>
</organism>
<accession>A0A839IWL9</accession>
<dbReference type="Proteomes" id="UP000565262">
    <property type="component" value="Unassembled WGS sequence"/>
</dbReference>
<evidence type="ECO:0000313" key="1">
    <source>
        <dbReference type="EMBL" id="MBB1489361.1"/>
    </source>
</evidence>
<dbReference type="RefSeq" id="WP_182811458.1">
    <property type="nucleotide sequence ID" value="NZ_JACJFM010000052.1"/>
</dbReference>
<reference evidence="1 2" key="1">
    <citation type="submission" date="2020-08" db="EMBL/GenBank/DDBJ databases">
        <title>Oceanospirillum sp. nov. isolated from marine sediment.</title>
        <authorList>
            <person name="Ji X."/>
        </authorList>
    </citation>
    <scope>NUCLEOTIDE SEQUENCE [LARGE SCALE GENOMIC DNA]</scope>
    <source>
        <strain evidence="1 2">D5</strain>
    </source>
</reference>
<keyword evidence="2" id="KW-1185">Reference proteome</keyword>
<dbReference type="InterPro" id="IPR008861">
    <property type="entry name" value="GpX-like"/>
</dbReference>
<evidence type="ECO:0000313" key="2">
    <source>
        <dbReference type="Proteomes" id="UP000565262"/>
    </source>
</evidence>
<dbReference type="Pfam" id="PF05489">
    <property type="entry name" value="Phage_tail_X"/>
    <property type="match status" value="1"/>
</dbReference>
<sequence length="73" mass="8465">MSGIYKTIRTVHGDTVDRLLWQELGRNDEEITDAFWRLNEQAAEQGPIFNSGVILHLPELPKEPEVTRIMSWD</sequence>
<gene>
    <name evidence="1" type="ORF">H4O21_22380</name>
</gene>
<dbReference type="AlphaFoldDB" id="A0A839IWL9"/>
<name>A0A839IWL9_9GAMM</name>
<dbReference type="EMBL" id="JACJFM010000052">
    <property type="protein sequence ID" value="MBB1489361.1"/>
    <property type="molecule type" value="Genomic_DNA"/>
</dbReference>
<proteinExistence type="predicted"/>
<protein>
    <submittedName>
        <fullName evidence="1">Tail protein X</fullName>
    </submittedName>
</protein>